<feature type="compositionally biased region" description="Basic and acidic residues" evidence="7">
    <location>
        <begin position="338"/>
        <end position="348"/>
    </location>
</feature>
<dbReference type="AlphaFoldDB" id="A0A8T0INA1"/>
<dbReference type="PROSITE" id="PS50294">
    <property type="entry name" value="WD_REPEATS_REGION"/>
    <property type="match status" value="2"/>
</dbReference>
<dbReference type="InterPro" id="IPR001680">
    <property type="entry name" value="WD40_rpt"/>
</dbReference>
<dbReference type="GO" id="GO:0005730">
    <property type="term" value="C:nucleolus"/>
    <property type="evidence" value="ECO:0007669"/>
    <property type="project" value="UniProtKB-SubCell"/>
</dbReference>
<evidence type="ECO:0000313" key="9">
    <source>
        <dbReference type="EMBL" id="KAG0584048.1"/>
    </source>
</evidence>
<evidence type="ECO:0000256" key="5">
    <source>
        <dbReference type="ARBA" id="ARBA00023242"/>
    </source>
</evidence>
<protein>
    <recommendedName>
        <fullName evidence="8">U3 small nucleolar RNA-associated protein 15 C-terminal domain-containing protein</fullName>
    </recommendedName>
</protein>
<dbReference type="Proteomes" id="UP000822688">
    <property type="component" value="Chromosome 3"/>
</dbReference>
<keyword evidence="5" id="KW-0539">Nucleus</keyword>
<dbReference type="SMART" id="SM00320">
    <property type="entry name" value="WD40"/>
    <property type="match status" value="6"/>
</dbReference>
<comment type="caution">
    <text evidence="9">The sequence shown here is derived from an EMBL/GenBank/DDBJ whole genome shotgun (WGS) entry which is preliminary data.</text>
</comment>
<evidence type="ECO:0000256" key="6">
    <source>
        <dbReference type="PROSITE-ProRule" id="PRU00221"/>
    </source>
</evidence>
<dbReference type="Pfam" id="PF09384">
    <property type="entry name" value="UTP15_C"/>
    <property type="match status" value="1"/>
</dbReference>
<dbReference type="PANTHER" id="PTHR19924:SF26">
    <property type="entry name" value="U3 SMALL NUCLEOLAR RNA-ASSOCIATED PROTEIN 15 HOMOLOG"/>
    <property type="match status" value="1"/>
</dbReference>
<feature type="repeat" description="WD" evidence="6">
    <location>
        <begin position="165"/>
        <end position="207"/>
    </location>
</feature>
<dbReference type="GO" id="GO:0006364">
    <property type="term" value="P:rRNA processing"/>
    <property type="evidence" value="ECO:0007669"/>
    <property type="project" value="UniProtKB-KW"/>
</dbReference>
<dbReference type="CDD" id="cd00200">
    <property type="entry name" value="WD40"/>
    <property type="match status" value="1"/>
</dbReference>
<evidence type="ECO:0000313" key="10">
    <source>
        <dbReference type="Proteomes" id="UP000822688"/>
    </source>
</evidence>
<dbReference type="InterPro" id="IPR020472">
    <property type="entry name" value="WD40_PAC1"/>
</dbReference>
<name>A0A8T0INA1_CERPU</name>
<feature type="region of interest" description="Disordered" evidence="7">
    <location>
        <begin position="338"/>
        <end position="362"/>
    </location>
</feature>
<dbReference type="PANTHER" id="PTHR19924">
    <property type="entry name" value="UTP15 U3 SMALL NUCLEOLAR RNA-ASSOCIATED PROTEIN 15 FAMILY MEMBER"/>
    <property type="match status" value="1"/>
</dbReference>
<dbReference type="PRINTS" id="PR00320">
    <property type="entry name" value="GPROTEINBRPT"/>
</dbReference>
<gene>
    <name evidence="9" type="ORF">KC19_3G181100</name>
</gene>
<evidence type="ECO:0000256" key="3">
    <source>
        <dbReference type="ARBA" id="ARBA00022574"/>
    </source>
</evidence>
<evidence type="ECO:0000256" key="2">
    <source>
        <dbReference type="ARBA" id="ARBA00022552"/>
    </source>
</evidence>
<evidence type="ECO:0000256" key="7">
    <source>
        <dbReference type="SAM" id="MobiDB-lite"/>
    </source>
</evidence>
<dbReference type="Gene3D" id="2.130.10.10">
    <property type="entry name" value="YVTN repeat-like/Quinoprotein amine dehydrogenase"/>
    <property type="match status" value="2"/>
</dbReference>
<dbReference type="InterPro" id="IPR036322">
    <property type="entry name" value="WD40_repeat_dom_sf"/>
</dbReference>
<dbReference type="EMBL" id="CM026423">
    <property type="protein sequence ID" value="KAG0584048.1"/>
    <property type="molecule type" value="Genomic_DNA"/>
</dbReference>
<dbReference type="Pfam" id="PF00400">
    <property type="entry name" value="WD40"/>
    <property type="match status" value="4"/>
</dbReference>
<comment type="subcellular location">
    <subcellularLocation>
        <location evidence="1">Nucleus</location>
        <location evidence="1">Nucleolus</location>
    </subcellularLocation>
</comment>
<dbReference type="InterPro" id="IPR015943">
    <property type="entry name" value="WD40/YVTN_repeat-like_dom_sf"/>
</dbReference>
<feature type="repeat" description="WD" evidence="6">
    <location>
        <begin position="122"/>
        <end position="164"/>
    </location>
</feature>
<dbReference type="GO" id="GO:0045943">
    <property type="term" value="P:positive regulation of transcription by RNA polymerase I"/>
    <property type="evidence" value="ECO:0007669"/>
    <property type="project" value="TreeGrafter"/>
</dbReference>
<dbReference type="SUPFAM" id="SSF50978">
    <property type="entry name" value="WD40 repeat-like"/>
    <property type="match status" value="1"/>
</dbReference>
<keyword evidence="2" id="KW-0698">rRNA processing</keyword>
<dbReference type="PROSITE" id="PS50082">
    <property type="entry name" value="WD_REPEATS_2"/>
    <property type="match status" value="2"/>
</dbReference>
<sequence>MDAGRNDYVPVKAKAYPASKNPLSADARFWKAFKILATPQHIGAVTSIQFSPVDHHDFAVSSSTRVTIYDGITGEVKKTISRFTDVAYSGTFRSDGQLLAAGGETGMVQIFDLGSRQILRQLKGHKGAVHWVRYAPQDKLHVLSAGDDRTVRYWDVATSEPLSTLNGHTDYVRCGSASPTSNDLWASGSYDHTVRLWDIRTPKCVLQLEHEKPLEDVLFFPSGGLLASAGGTDVKIWDIVGGGRLVQTLGSHQKTVTSLTMTAPRESSSALEQDAPRLLTSSLDGHVRVFDLSSFKVTHAAKYPHPLVSMGLSTSSQTLAVGTSSGMLYIRQRKATEIKEDQEEKPKSLLDTTRSKKPKQLRPNNYRYFLRGRSESAAEGDHVLVKPQKGKLNAQDKFLRKFMYREALSAALATADPTVVIAVMEELVARRGLVKAISNRDAPSLEPLLAFLCKYIVMPKQTRLLVPVAHLVLDLYTESLGVSPTISHLVRVNLIVQILMFSRSCAGVVTRAVLEMIQMHLDCRSSMFIT</sequence>
<proteinExistence type="predicted"/>
<evidence type="ECO:0000256" key="4">
    <source>
        <dbReference type="ARBA" id="ARBA00022737"/>
    </source>
</evidence>
<dbReference type="FunFam" id="2.130.10.10:FF:001192">
    <property type="entry name" value="Protein SLOW WALKER 1"/>
    <property type="match status" value="1"/>
</dbReference>
<keyword evidence="10" id="KW-1185">Reference proteome</keyword>
<feature type="domain" description="U3 small nucleolar RNA-associated protein 15 C-terminal" evidence="8">
    <location>
        <begin position="378"/>
        <end position="491"/>
    </location>
</feature>
<dbReference type="InterPro" id="IPR018983">
    <property type="entry name" value="U3_snoRNA-assocProt_15_C"/>
</dbReference>
<evidence type="ECO:0000259" key="8">
    <source>
        <dbReference type="Pfam" id="PF09384"/>
    </source>
</evidence>
<evidence type="ECO:0000256" key="1">
    <source>
        <dbReference type="ARBA" id="ARBA00004604"/>
    </source>
</evidence>
<reference evidence="9" key="1">
    <citation type="submission" date="2020-06" db="EMBL/GenBank/DDBJ databases">
        <title>WGS assembly of Ceratodon purpureus strain R40.</title>
        <authorList>
            <person name="Carey S.B."/>
            <person name="Jenkins J."/>
            <person name="Shu S."/>
            <person name="Lovell J.T."/>
            <person name="Sreedasyam A."/>
            <person name="Maumus F."/>
            <person name="Tiley G.P."/>
            <person name="Fernandez-Pozo N."/>
            <person name="Barry K."/>
            <person name="Chen C."/>
            <person name="Wang M."/>
            <person name="Lipzen A."/>
            <person name="Daum C."/>
            <person name="Saski C.A."/>
            <person name="Payton A.C."/>
            <person name="Mcbreen J.C."/>
            <person name="Conrad R.E."/>
            <person name="Kollar L.M."/>
            <person name="Olsson S."/>
            <person name="Huttunen S."/>
            <person name="Landis J.B."/>
            <person name="Wickett N.J."/>
            <person name="Johnson M.G."/>
            <person name="Rensing S.A."/>
            <person name="Grimwood J."/>
            <person name="Schmutz J."/>
            <person name="Mcdaniel S.F."/>
        </authorList>
    </citation>
    <scope>NUCLEOTIDE SEQUENCE</scope>
    <source>
        <strain evidence="9">R40</strain>
    </source>
</reference>
<organism evidence="9 10">
    <name type="scientific">Ceratodon purpureus</name>
    <name type="common">Fire moss</name>
    <name type="synonym">Dicranum purpureum</name>
    <dbReference type="NCBI Taxonomy" id="3225"/>
    <lineage>
        <taxon>Eukaryota</taxon>
        <taxon>Viridiplantae</taxon>
        <taxon>Streptophyta</taxon>
        <taxon>Embryophyta</taxon>
        <taxon>Bryophyta</taxon>
        <taxon>Bryophytina</taxon>
        <taxon>Bryopsida</taxon>
        <taxon>Dicranidae</taxon>
        <taxon>Pseudoditrichales</taxon>
        <taxon>Ditrichaceae</taxon>
        <taxon>Ceratodon</taxon>
    </lineage>
</organism>
<keyword evidence="3 6" id="KW-0853">WD repeat</keyword>
<accession>A0A8T0INA1</accession>
<keyword evidence="4" id="KW-0677">Repeat</keyword>